<sequence>MNVLDDERPLDEFVRVDVQSAQALAQSMDDDGVGVLDDIVPAAILTKLRSGVAELVGQQGARYFGFSGAQWVTGTCLAQLFEDSALHALLRELYVRKMGTLPPSERIYPVMRVLSGKQGVRHSNNFHYDSYAISILLPILIPNDPGELAGHLVMFPNLRNARRFAIVNIVEKAIVEKLLVRFWRSPRVQKWLSAKVVTLKPGNLYFIWGLRSLHANQACAPSSIRCTVLFHFGDPHENSVFKGLSQRLHAMKLRRMARD</sequence>
<dbReference type="RefSeq" id="WP_133183989.1">
    <property type="nucleotide sequence ID" value="NZ_SMOD01000012.1"/>
</dbReference>
<organism evidence="1 2">
    <name type="scientific">Paraburkholderia guartelaensis</name>
    <dbReference type="NCBI Taxonomy" id="2546446"/>
    <lineage>
        <taxon>Bacteria</taxon>
        <taxon>Pseudomonadati</taxon>
        <taxon>Pseudomonadota</taxon>
        <taxon>Betaproteobacteria</taxon>
        <taxon>Burkholderiales</taxon>
        <taxon>Burkholderiaceae</taxon>
        <taxon>Paraburkholderia</taxon>
    </lineage>
</organism>
<gene>
    <name evidence="1" type="ORF">E1N52_17365</name>
</gene>
<dbReference type="EMBL" id="SMOD01000012">
    <property type="protein sequence ID" value="TDG07017.1"/>
    <property type="molecule type" value="Genomic_DNA"/>
</dbReference>
<comment type="caution">
    <text evidence="1">The sequence shown here is derived from an EMBL/GenBank/DDBJ whole genome shotgun (WGS) entry which is preliminary data.</text>
</comment>
<reference evidence="1 2" key="1">
    <citation type="submission" date="2019-03" db="EMBL/GenBank/DDBJ databases">
        <title>Paraburkholderia sp. isolated from native Mimosa gymnas in Guartela State Park, Brazil.</title>
        <authorList>
            <person name="Paulitsch F."/>
            <person name="Hungria M."/>
            <person name="Delamuta J.R.M."/>
            <person name="Ribeiro R.A."/>
            <person name="Dall'Agnol R."/>
            <person name="Silva J.S.B."/>
        </authorList>
    </citation>
    <scope>NUCLEOTIDE SEQUENCE [LARGE SCALE GENOMIC DNA]</scope>
    <source>
        <strain evidence="1 2">CNPSo 3008</strain>
    </source>
</reference>
<evidence type="ECO:0008006" key="3">
    <source>
        <dbReference type="Google" id="ProtNLM"/>
    </source>
</evidence>
<protein>
    <recommendedName>
        <fullName evidence="3">Phytanoyl-CoA dioxygenase</fullName>
    </recommendedName>
</protein>
<dbReference type="OrthoDB" id="4732009at2"/>
<proteinExistence type="predicted"/>
<accession>A0A4R5LED3</accession>
<dbReference type="Proteomes" id="UP000295606">
    <property type="component" value="Unassembled WGS sequence"/>
</dbReference>
<name>A0A4R5LED3_9BURK</name>
<evidence type="ECO:0000313" key="1">
    <source>
        <dbReference type="EMBL" id="TDG07017.1"/>
    </source>
</evidence>
<evidence type="ECO:0000313" key="2">
    <source>
        <dbReference type="Proteomes" id="UP000295606"/>
    </source>
</evidence>
<dbReference type="AlphaFoldDB" id="A0A4R5LED3"/>